<evidence type="ECO:0000256" key="1">
    <source>
        <dbReference type="SAM" id="Coils"/>
    </source>
</evidence>
<dbReference type="OrthoDB" id="2449149at2759"/>
<evidence type="ECO:0000313" key="2">
    <source>
        <dbReference type="EMBL" id="KAF9943974.1"/>
    </source>
</evidence>
<reference evidence="2" key="1">
    <citation type="journal article" date="2020" name="Fungal Divers.">
        <title>Resolving the Mortierellaceae phylogeny through synthesis of multi-gene phylogenetics and phylogenomics.</title>
        <authorList>
            <person name="Vandepol N."/>
            <person name="Liber J."/>
            <person name="Desiro A."/>
            <person name="Na H."/>
            <person name="Kennedy M."/>
            <person name="Barry K."/>
            <person name="Grigoriev I.V."/>
            <person name="Miller A.N."/>
            <person name="O'Donnell K."/>
            <person name="Stajich J.E."/>
            <person name="Bonito G."/>
        </authorList>
    </citation>
    <scope>NUCLEOTIDE SEQUENCE</scope>
    <source>
        <strain evidence="2">CK1249</strain>
    </source>
</reference>
<dbReference type="InterPro" id="IPR029060">
    <property type="entry name" value="PIN-like_dom_sf"/>
</dbReference>
<sequence>MGVIGLYQRLKTKGLSPPPVHPSSLPGKMFHIDFLGCYFAPLLHQLQTDSSIENGHRIGVRLGDTIVETFGQHCLVHCDGAATKEKEKAHLERQEKRNKAKEKMKKALSSMEVRSLAGKWTSKTVIDTIQKCLKRMFVISGVTMAAVLDGLASRTTLCRCLFEADLCIAGLASYRIDAVVVSGDSDLLCFEGITTVLRPLPNHQGYG</sequence>
<dbReference type="Gene3D" id="3.40.50.1010">
    <property type="entry name" value="5'-nuclease"/>
    <property type="match status" value="1"/>
</dbReference>
<feature type="coiled-coil region" evidence="1">
    <location>
        <begin position="84"/>
        <end position="111"/>
    </location>
</feature>
<protein>
    <submittedName>
        <fullName evidence="2">Uncharacterized protein</fullName>
    </submittedName>
</protein>
<organism evidence="2 3">
    <name type="scientific">Mortierella alpina</name>
    <name type="common">Oleaginous fungus</name>
    <name type="synonym">Mortierella renispora</name>
    <dbReference type="NCBI Taxonomy" id="64518"/>
    <lineage>
        <taxon>Eukaryota</taxon>
        <taxon>Fungi</taxon>
        <taxon>Fungi incertae sedis</taxon>
        <taxon>Mucoromycota</taxon>
        <taxon>Mortierellomycotina</taxon>
        <taxon>Mortierellomycetes</taxon>
        <taxon>Mortierellales</taxon>
        <taxon>Mortierellaceae</taxon>
        <taxon>Mortierella</taxon>
    </lineage>
</organism>
<evidence type="ECO:0000313" key="3">
    <source>
        <dbReference type="Proteomes" id="UP000738359"/>
    </source>
</evidence>
<accession>A0A9P6LUK7</accession>
<dbReference type="SUPFAM" id="SSF88723">
    <property type="entry name" value="PIN domain-like"/>
    <property type="match status" value="1"/>
</dbReference>
<gene>
    <name evidence="2" type="ORF">BGZ70_005195</name>
</gene>
<name>A0A9P6LUK7_MORAP</name>
<keyword evidence="3" id="KW-1185">Reference proteome</keyword>
<keyword evidence="1" id="KW-0175">Coiled coil</keyword>
<dbReference type="Proteomes" id="UP000738359">
    <property type="component" value="Unassembled WGS sequence"/>
</dbReference>
<comment type="caution">
    <text evidence="2">The sequence shown here is derived from an EMBL/GenBank/DDBJ whole genome shotgun (WGS) entry which is preliminary data.</text>
</comment>
<dbReference type="EMBL" id="JAAAHY010002746">
    <property type="protein sequence ID" value="KAF9943974.1"/>
    <property type="molecule type" value="Genomic_DNA"/>
</dbReference>
<dbReference type="AlphaFoldDB" id="A0A9P6LUK7"/>
<proteinExistence type="predicted"/>
<feature type="non-terminal residue" evidence="2">
    <location>
        <position position="207"/>
    </location>
</feature>